<evidence type="ECO:0000256" key="1">
    <source>
        <dbReference type="SAM" id="MobiDB-lite"/>
    </source>
</evidence>
<dbReference type="CDD" id="cd07067">
    <property type="entry name" value="HP_PGM_like"/>
    <property type="match status" value="1"/>
</dbReference>
<reference evidence="2 3" key="1">
    <citation type="submission" date="2024-02" db="EMBL/GenBank/DDBJ databases">
        <authorList>
            <person name="Chen Y."/>
            <person name="Shah S."/>
            <person name="Dougan E. K."/>
            <person name="Thang M."/>
            <person name="Chan C."/>
        </authorList>
    </citation>
    <scope>NUCLEOTIDE SEQUENCE [LARGE SCALE GENOMIC DNA]</scope>
</reference>
<name>A0ABP0LI98_9DINO</name>
<dbReference type="InterPro" id="IPR013078">
    <property type="entry name" value="His_Pase_superF_clade-1"/>
</dbReference>
<protein>
    <recommendedName>
        <fullName evidence="4">Calmodulin</fullName>
    </recommendedName>
</protein>
<dbReference type="SUPFAM" id="SSF53254">
    <property type="entry name" value="Phosphoglycerate mutase-like"/>
    <property type="match status" value="1"/>
</dbReference>
<dbReference type="PANTHER" id="PTHR48100:SF1">
    <property type="entry name" value="HISTIDINE PHOSPHATASE FAMILY PROTEIN-RELATED"/>
    <property type="match status" value="1"/>
</dbReference>
<comment type="caution">
    <text evidence="2">The sequence shown here is derived from an EMBL/GenBank/DDBJ whole genome shotgun (WGS) entry which is preliminary data.</text>
</comment>
<dbReference type="SUPFAM" id="SSF52317">
    <property type="entry name" value="Class I glutamine amidotransferase-like"/>
    <property type="match status" value="1"/>
</dbReference>
<dbReference type="Pfam" id="PF00300">
    <property type="entry name" value="His_Phos_1"/>
    <property type="match status" value="1"/>
</dbReference>
<evidence type="ECO:0000313" key="2">
    <source>
        <dbReference type="EMBL" id="CAK9038922.1"/>
    </source>
</evidence>
<evidence type="ECO:0008006" key="4">
    <source>
        <dbReference type="Google" id="ProtNLM"/>
    </source>
</evidence>
<dbReference type="CDD" id="cd03128">
    <property type="entry name" value="GAT_1"/>
    <property type="match status" value="1"/>
</dbReference>
<evidence type="ECO:0000313" key="3">
    <source>
        <dbReference type="Proteomes" id="UP001642484"/>
    </source>
</evidence>
<gene>
    <name evidence="2" type="ORF">CCMP2556_LOCUS21210</name>
</gene>
<dbReference type="EMBL" id="CAXAMN010012758">
    <property type="protein sequence ID" value="CAK9038922.1"/>
    <property type="molecule type" value="Genomic_DNA"/>
</dbReference>
<dbReference type="Proteomes" id="UP001642484">
    <property type="component" value="Unassembled WGS sequence"/>
</dbReference>
<dbReference type="PANTHER" id="PTHR48100">
    <property type="entry name" value="BROAD-SPECIFICITY PHOSPHATASE YOR283W-RELATED"/>
    <property type="match status" value="1"/>
</dbReference>
<dbReference type="InterPro" id="IPR029033">
    <property type="entry name" value="His_PPase_superfam"/>
</dbReference>
<proteinExistence type="predicted"/>
<accession>A0ABP0LI98</accession>
<dbReference type="InterPro" id="IPR018247">
    <property type="entry name" value="EF_Hand_1_Ca_BS"/>
</dbReference>
<sequence length="892" mass="98049">MGSACRKSLPAETGSDTTAGAEQAEQIPVVHPVEEKIVERPGPGLGSLVRDVGRWHAPVVILDVGKGLKGIKARGLRGLFHFGEWRRTEEVTSGRFLCSFQWFPHQASFFKLFPRGKFMSVTEFFSSESLLGHCIVLIHGGGDHKNYLGEPEREKLVEHLRKGGSLLTISAGGTFCGCNQNCLSLLPIWAHERPHWQRGTGSVKLKLTAYGEHLLPDFKGLELESQYYNGPLLLPVAEEGWGASLELPLPIFPLLTYQTEMNECHASRSLLGMPAVLGGELGLLGGTLRGLWAQRRGEALSVLADRGPRDVETKDLQESMLLLVQRLASWLSASPQLRALSAAGRDAGVEEAVAARPLYSEVHVAGTERDGGELLRFPQPSAYPALAEDQISASEVDEFSLPDCRLAIVDLGKGAVSPGDVIFLHGGMANEHAERLGVDGRRLIRQHLCSGGGVMGVCAGAHWLSCRDLPLWGHILPAVPHDNKDWRRGIGEVSIALTVEGQRLLGLKDSSMSLRYANGPLLVALHSETYQNYQPGRATEEEEAKLAGPGAVPLAVFSDCADSKITGWTSMKGHAAAWAWCTSQGGRVIALSPHPEYHQTAESRLPACTDADNSGSISKLELVAAMQNNPSVDEFLMPGVDSSRIMDDENLFEKIDGLFEGNSESSVHSGTVLGLWAWLIKRPLSDTPRAKKIVYLVRHAESMENERVHAYDRLRRDLARGDWPKVTDVASALQLLSFNLDTPLSRRGERQLQDMKEQLQTASFLQEASPELLVFSPLQRAKRTAEVLFGEEVPKEAMKSLVERTPYEAFCSEQFQERLLGFKDWLAKIPQNRVVVVAHCQFFAKLLGKGCGMERYLSNTEVKRCIFDPEIGVFEDVVSLFEPDEHSSGEEM</sequence>
<dbReference type="Gene3D" id="3.40.50.1240">
    <property type="entry name" value="Phosphoglycerate mutase-like"/>
    <property type="match status" value="1"/>
</dbReference>
<keyword evidence="3" id="KW-1185">Reference proteome</keyword>
<organism evidence="2 3">
    <name type="scientific">Durusdinium trenchii</name>
    <dbReference type="NCBI Taxonomy" id="1381693"/>
    <lineage>
        <taxon>Eukaryota</taxon>
        <taxon>Sar</taxon>
        <taxon>Alveolata</taxon>
        <taxon>Dinophyceae</taxon>
        <taxon>Suessiales</taxon>
        <taxon>Symbiodiniaceae</taxon>
        <taxon>Durusdinium</taxon>
    </lineage>
</organism>
<dbReference type="InterPro" id="IPR029062">
    <property type="entry name" value="Class_I_gatase-like"/>
</dbReference>
<dbReference type="InterPro" id="IPR050275">
    <property type="entry name" value="PGM_Phosphatase"/>
</dbReference>
<feature type="region of interest" description="Disordered" evidence="1">
    <location>
        <begin position="1"/>
        <end position="26"/>
    </location>
</feature>
<dbReference type="PROSITE" id="PS00018">
    <property type="entry name" value="EF_HAND_1"/>
    <property type="match status" value="1"/>
</dbReference>